<dbReference type="Pfam" id="PF00672">
    <property type="entry name" value="HAMP"/>
    <property type="match status" value="1"/>
</dbReference>
<organism evidence="17 18">
    <name type="scientific">Metabacillus litoralis</name>
    <dbReference type="NCBI Taxonomy" id="152268"/>
    <lineage>
        <taxon>Bacteria</taxon>
        <taxon>Bacillati</taxon>
        <taxon>Bacillota</taxon>
        <taxon>Bacilli</taxon>
        <taxon>Bacillales</taxon>
        <taxon>Bacillaceae</taxon>
        <taxon>Metabacillus</taxon>
    </lineage>
</organism>
<evidence type="ECO:0000256" key="8">
    <source>
        <dbReference type="ARBA" id="ARBA00022741"/>
    </source>
</evidence>
<dbReference type="SMART" id="SM00387">
    <property type="entry name" value="HATPase_c"/>
    <property type="match status" value="1"/>
</dbReference>
<dbReference type="Gene3D" id="6.10.340.10">
    <property type="match status" value="1"/>
</dbReference>
<dbReference type="Proteomes" id="UP000078534">
    <property type="component" value="Unassembled WGS sequence"/>
</dbReference>
<dbReference type="PANTHER" id="PTHR45528:SF1">
    <property type="entry name" value="SENSOR HISTIDINE KINASE CPXA"/>
    <property type="match status" value="1"/>
</dbReference>
<dbReference type="InterPro" id="IPR036890">
    <property type="entry name" value="HATPase_C_sf"/>
</dbReference>
<keyword evidence="5" id="KW-0597">Phosphoprotein</keyword>
<evidence type="ECO:0000256" key="5">
    <source>
        <dbReference type="ARBA" id="ARBA00022553"/>
    </source>
</evidence>
<comment type="catalytic activity">
    <reaction evidence="1">
        <text>ATP + protein L-histidine = ADP + protein N-phospho-L-histidine.</text>
        <dbReference type="EC" id="2.7.13.3"/>
    </reaction>
</comment>
<dbReference type="InterPro" id="IPR004358">
    <property type="entry name" value="Sig_transdc_His_kin-like_C"/>
</dbReference>
<keyword evidence="9 17" id="KW-0418">Kinase</keyword>
<evidence type="ECO:0000256" key="6">
    <source>
        <dbReference type="ARBA" id="ARBA00022679"/>
    </source>
</evidence>
<dbReference type="SUPFAM" id="SSF55874">
    <property type="entry name" value="ATPase domain of HSP90 chaperone/DNA topoisomerase II/histidine kinase"/>
    <property type="match status" value="1"/>
</dbReference>
<evidence type="ECO:0000256" key="2">
    <source>
        <dbReference type="ARBA" id="ARBA00004651"/>
    </source>
</evidence>
<dbReference type="PROSITE" id="PS50885">
    <property type="entry name" value="HAMP"/>
    <property type="match status" value="1"/>
</dbReference>
<feature type="domain" description="Histidine kinase" evidence="15">
    <location>
        <begin position="241"/>
        <end position="457"/>
    </location>
</feature>
<dbReference type="SUPFAM" id="SSF47384">
    <property type="entry name" value="Homodimeric domain of signal transducing histidine kinase"/>
    <property type="match status" value="1"/>
</dbReference>
<evidence type="ECO:0000259" key="16">
    <source>
        <dbReference type="PROSITE" id="PS50885"/>
    </source>
</evidence>
<dbReference type="GO" id="GO:0005524">
    <property type="term" value="F:ATP binding"/>
    <property type="evidence" value="ECO:0007669"/>
    <property type="project" value="UniProtKB-KW"/>
</dbReference>
<keyword evidence="6" id="KW-0808">Transferase</keyword>
<dbReference type="AlphaFoldDB" id="A0A179T066"/>
<dbReference type="EMBL" id="LWSG01000017">
    <property type="protein sequence ID" value="OAS85923.1"/>
    <property type="molecule type" value="Genomic_DNA"/>
</dbReference>
<keyword evidence="11 14" id="KW-1133">Transmembrane helix</keyword>
<dbReference type="PROSITE" id="PS50109">
    <property type="entry name" value="HIS_KIN"/>
    <property type="match status" value="1"/>
</dbReference>
<feature type="domain" description="HAMP" evidence="16">
    <location>
        <begin position="181"/>
        <end position="233"/>
    </location>
</feature>
<evidence type="ECO:0000259" key="15">
    <source>
        <dbReference type="PROSITE" id="PS50109"/>
    </source>
</evidence>
<dbReference type="InterPro" id="IPR036097">
    <property type="entry name" value="HisK_dim/P_sf"/>
</dbReference>
<accession>A0A179T066</accession>
<dbReference type="InterPro" id="IPR050398">
    <property type="entry name" value="HssS/ArlS-like"/>
</dbReference>
<evidence type="ECO:0000256" key="9">
    <source>
        <dbReference type="ARBA" id="ARBA00022777"/>
    </source>
</evidence>
<keyword evidence="4" id="KW-1003">Cell membrane</keyword>
<keyword evidence="10" id="KW-0067">ATP-binding</keyword>
<dbReference type="InterPro" id="IPR003661">
    <property type="entry name" value="HisK_dim/P_dom"/>
</dbReference>
<dbReference type="EC" id="2.7.13.3" evidence="3"/>
<dbReference type="CDD" id="cd00082">
    <property type="entry name" value="HisKA"/>
    <property type="match status" value="1"/>
</dbReference>
<dbReference type="PRINTS" id="PR00344">
    <property type="entry name" value="BCTRLSENSOR"/>
</dbReference>
<protein>
    <recommendedName>
        <fullName evidence="3">histidine kinase</fullName>
        <ecNumber evidence="3">2.7.13.3</ecNumber>
    </recommendedName>
</protein>
<evidence type="ECO:0000256" key="11">
    <source>
        <dbReference type="ARBA" id="ARBA00022989"/>
    </source>
</evidence>
<evidence type="ECO:0000313" key="17">
    <source>
        <dbReference type="EMBL" id="OAS85923.1"/>
    </source>
</evidence>
<gene>
    <name evidence="17" type="ORF">A6K24_23230</name>
</gene>
<name>A0A179T066_9BACI</name>
<proteinExistence type="predicted"/>
<keyword evidence="7 14" id="KW-0812">Transmembrane</keyword>
<feature type="transmembrane region" description="Helical" evidence="14">
    <location>
        <begin position="161"/>
        <end position="180"/>
    </location>
</feature>
<dbReference type="Gene3D" id="1.10.287.130">
    <property type="match status" value="1"/>
</dbReference>
<dbReference type="SUPFAM" id="SSF158472">
    <property type="entry name" value="HAMP domain-like"/>
    <property type="match status" value="1"/>
</dbReference>
<keyword evidence="18" id="KW-1185">Reference proteome</keyword>
<dbReference type="CDD" id="cd00075">
    <property type="entry name" value="HATPase"/>
    <property type="match status" value="1"/>
</dbReference>
<dbReference type="Pfam" id="PF02518">
    <property type="entry name" value="HATPase_c"/>
    <property type="match status" value="1"/>
</dbReference>
<sequence length="465" mass="53197">MMKISIKLGLWFFICIFIIETCSMIYLHRNVVHSLVNEELSSLKARGNSHRDVLEMSFDSTTLHHIGLMESQTDTEVVITNTDGKILETSKSIDDDIEKIISEAIEDIPRNGLILQSDLQEEKYIATVSSFDGGKENQGYVYMFKSKDQIHHFISQLNNHFILAALLILFFMFITIFFLSRALTKPLVSMKEATRKLSNGDFSVSLPVTSNDELGELSKSIQTLANDLNYLKKERNEFLASISHELRTPLTYIKGYADLGRRNDLDETERINYLNIIHEEADHVSVLLKELFELAKMDQNAFSISKERTNICLFLQSIFGKVLPAFKSKGIHLELNCKEAFFVEIDPIRFEQVFLNLLDNALKYSKENTTTSIEVLQENKNIIIFIKDQGKGIPYDDLPYIFDRLYRVDKSRSRLTGGYGLGLAIVKEIVEAHNGEISVDSQDGKGTCFKIVLKEQLNENRFTDR</sequence>
<evidence type="ECO:0000256" key="12">
    <source>
        <dbReference type="ARBA" id="ARBA00023012"/>
    </source>
</evidence>
<keyword evidence="13 14" id="KW-0472">Membrane</keyword>
<dbReference type="FunFam" id="1.10.287.130:FF:000001">
    <property type="entry name" value="Two-component sensor histidine kinase"/>
    <property type="match status" value="1"/>
</dbReference>
<dbReference type="CDD" id="cd06225">
    <property type="entry name" value="HAMP"/>
    <property type="match status" value="1"/>
</dbReference>
<evidence type="ECO:0000256" key="14">
    <source>
        <dbReference type="SAM" id="Phobius"/>
    </source>
</evidence>
<dbReference type="InterPro" id="IPR005467">
    <property type="entry name" value="His_kinase_dom"/>
</dbReference>
<evidence type="ECO:0000256" key="3">
    <source>
        <dbReference type="ARBA" id="ARBA00012438"/>
    </source>
</evidence>
<dbReference type="Pfam" id="PF00512">
    <property type="entry name" value="HisKA"/>
    <property type="match status" value="1"/>
</dbReference>
<comment type="subcellular location">
    <subcellularLocation>
        <location evidence="2">Cell membrane</location>
        <topology evidence="2">Multi-pass membrane protein</topology>
    </subcellularLocation>
</comment>
<dbReference type="STRING" id="152268.A6K24_23230"/>
<dbReference type="GO" id="GO:0005886">
    <property type="term" value="C:plasma membrane"/>
    <property type="evidence" value="ECO:0007669"/>
    <property type="project" value="UniProtKB-SubCell"/>
</dbReference>
<dbReference type="FunFam" id="3.30.565.10:FF:000006">
    <property type="entry name" value="Sensor histidine kinase WalK"/>
    <property type="match status" value="1"/>
</dbReference>
<dbReference type="InterPro" id="IPR003660">
    <property type="entry name" value="HAMP_dom"/>
</dbReference>
<keyword evidence="8" id="KW-0547">Nucleotide-binding</keyword>
<evidence type="ECO:0000256" key="10">
    <source>
        <dbReference type="ARBA" id="ARBA00022840"/>
    </source>
</evidence>
<keyword evidence="12" id="KW-0902">Two-component regulatory system</keyword>
<dbReference type="GO" id="GO:0000155">
    <property type="term" value="F:phosphorelay sensor kinase activity"/>
    <property type="evidence" value="ECO:0007669"/>
    <property type="project" value="InterPro"/>
</dbReference>
<dbReference type="OrthoDB" id="9813151at2"/>
<comment type="caution">
    <text evidence="17">The sequence shown here is derived from an EMBL/GenBank/DDBJ whole genome shotgun (WGS) entry which is preliminary data.</text>
</comment>
<dbReference type="SMART" id="SM00388">
    <property type="entry name" value="HisKA"/>
    <property type="match status" value="1"/>
</dbReference>
<dbReference type="RefSeq" id="WP_066333134.1">
    <property type="nucleotide sequence ID" value="NZ_LWSG01000017.1"/>
</dbReference>
<evidence type="ECO:0000313" key="18">
    <source>
        <dbReference type="Proteomes" id="UP000078534"/>
    </source>
</evidence>
<evidence type="ECO:0000256" key="13">
    <source>
        <dbReference type="ARBA" id="ARBA00023136"/>
    </source>
</evidence>
<reference evidence="18" key="1">
    <citation type="submission" date="2016-04" db="EMBL/GenBank/DDBJ databases">
        <authorList>
            <person name="Lyu Z."/>
            <person name="Lyu W."/>
        </authorList>
    </citation>
    <scope>NUCLEOTIDE SEQUENCE [LARGE SCALE GENOMIC DNA]</scope>
    <source>
        <strain evidence="18">C44</strain>
    </source>
</reference>
<dbReference type="Gene3D" id="3.30.565.10">
    <property type="entry name" value="Histidine kinase-like ATPase, C-terminal domain"/>
    <property type="match status" value="1"/>
</dbReference>
<evidence type="ECO:0000256" key="7">
    <source>
        <dbReference type="ARBA" id="ARBA00022692"/>
    </source>
</evidence>
<dbReference type="InterPro" id="IPR003594">
    <property type="entry name" value="HATPase_dom"/>
</dbReference>
<evidence type="ECO:0000256" key="1">
    <source>
        <dbReference type="ARBA" id="ARBA00000085"/>
    </source>
</evidence>
<dbReference type="SMART" id="SM00304">
    <property type="entry name" value="HAMP"/>
    <property type="match status" value="1"/>
</dbReference>
<dbReference type="PANTHER" id="PTHR45528">
    <property type="entry name" value="SENSOR HISTIDINE KINASE CPXA"/>
    <property type="match status" value="1"/>
</dbReference>
<evidence type="ECO:0000256" key="4">
    <source>
        <dbReference type="ARBA" id="ARBA00022475"/>
    </source>
</evidence>